<dbReference type="AlphaFoldDB" id="A0AAV3FR97"/>
<dbReference type="Proteomes" id="UP000004423">
    <property type="component" value="Unassembled WGS sequence"/>
</dbReference>
<accession>A0AAV3FR97</accession>
<sequence length="46" mass="5262">MNELELKGNQIFLDGKKLNLVEKFKLKSTASESHAELYVKLLVKLT</sequence>
<protein>
    <submittedName>
        <fullName evidence="1">Uncharacterized protein</fullName>
    </submittedName>
</protein>
<organism evidence="1 2">
    <name type="scientific">Streptococcus canis FSL Z3-227</name>
    <dbReference type="NCBI Taxonomy" id="482234"/>
    <lineage>
        <taxon>Bacteria</taxon>
        <taxon>Bacillati</taxon>
        <taxon>Bacillota</taxon>
        <taxon>Bacilli</taxon>
        <taxon>Lactobacillales</taxon>
        <taxon>Streptococcaceae</taxon>
        <taxon>Streptococcus</taxon>
    </lineage>
</organism>
<dbReference type="RefSeq" id="WP_003047437.1">
    <property type="nucleotide sequence ID" value="NZ_AIDX01000001.2"/>
</dbReference>
<dbReference type="EMBL" id="AIDX01000001">
    <property type="protein sequence ID" value="EIQ81469.1"/>
    <property type="molecule type" value="Genomic_DNA"/>
</dbReference>
<gene>
    <name evidence="1" type="ORF">SCAZ3_03555</name>
</gene>
<reference evidence="1 2" key="1">
    <citation type="journal article" date="2012" name="PLoS ONE">
        <title>Gene Repertoire Evolution of Streptococcus pyogenes Inferred from Phylogenomic Analysis with Streptococcus canis and Streptococcus dysgalactiae.</title>
        <authorList>
            <person name="Lefebure T."/>
            <person name="Richards V.P."/>
            <person name="Lang P."/>
            <person name="Pavinski-Bitar P."/>
            <person name="Stanhope M.J."/>
        </authorList>
    </citation>
    <scope>NUCLEOTIDE SEQUENCE [LARGE SCALE GENOMIC DNA]</scope>
    <source>
        <strain evidence="1 2">FSL Z3-227</strain>
    </source>
</reference>
<proteinExistence type="predicted"/>
<comment type="caution">
    <text evidence="1">The sequence shown here is derived from an EMBL/GenBank/DDBJ whole genome shotgun (WGS) entry which is preliminary data.</text>
</comment>
<evidence type="ECO:0000313" key="2">
    <source>
        <dbReference type="Proteomes" id="UP000004423"/>
    </source>
</evidence>
<name>A0AAV3FR97_STRCB</name>
<evidence type="ECO:0000313" key="1">
    <source>
        <dbReference type="EMBL" id="EIQ81469.1"/>
    </source>
</evidence>